<evidence type="ECO:0000256" key="3">
    <source>
        <dbReference type="ARBA" id="ARBA00023125"/>
    </source>
</evidence>
<accession>A0A6I6K520</accession>
<keyword evidence="1" id="KW-0547">Nucleotide-binding</keyword>
<dbReference type="Pfam" id="PF05192">
    <property type="entry name" value="MutS_III"/>
    <property type="match status" value="1"/>
</dbReference>
<dbReference type="GO" id="GO:0005524">
    <property type="term" value="F:ATP binding"/>
    <property type="evidence" value="ECO:0007669"/>
    <property type="project" value="UniProtKB-KW"/>
</dbReference>
<dbReference type="InterPro" id="IPR000432">
    <property type="entry name" value="DNA_mismatch_repair_MutS_C"/>
</dbReference>
<dbReference type="Gene3D" id="3.40.50.300">
    <property type="entry name" value="P-loop containing nucleotide triphosphate hydrolases"/>
    <property type="match status" value="1"/>
</dbReference>
<evidence type="ECO:0000256" key="2">
    <source>
        <dbReference type="ARBA" id="ARBA00022840"/>
    </source>
</evidence>
<dbReference type="Pfam" id="PF00488">
    <property type="entry name" value="MutS_V"/>
    <property type="match status" value="1"/>
</dbReference>
<dbReference type="InterPro" id="IPR036187">
    <property type="entry name" value="DNA_mismatch_repair_MutS_sf"/>
</dbReference>
<sequence length="443" mass="51286">MSFEVDSQTISDLELFGKDKSRTYIFELYNSCKTAGGRKVLHKLMRSPLNDLNQLKERVNAIRFCYDTNFELKINHSQFEYIEHYLRLNIAPLKNNFLDALLQNLSYKIKPSNHYYIIMLGVQNLLYLFTHLQKKIFEVETETLPLQIVSIFNQIETLTKNPKIKKYSGYKIKITPLQLGRLDNMFRKNLKDEIQEMLQSLYLLDVLISVANTAKNKNFTFPEYLEEEKPLLSISGLYHPLVENAVPYDFDTEEKNNLCFLTGPNMAGKSTFLKSLGLSVYLSHLGFPVPAKTYKTTVFNGIITTINLSDNIGKGYSHFYSEVKRVKETAQVIKDKKKVFVIFDELFRGTNVKDAFDASLLIILSFAKIQKSFFCISTHISEIANEIEHLDTVLYRYFNSKLENETPVYDYKITTGVCFDRLGLQIVKNEKIIEILKSVTETE</sequence>
<feature type="domain" description="DNA mismatch repair proteins mutS family" evidence="4">
    <location>
        <begin position="256"/>
        <end position="441"/>
    </location>
</feature>
<proteinExistence type="predicted"/>
<dbReference type="GO" id="GO:0030983">
    <property type="term" value="F:mismatched DNA binding"/>
    <property type="evidence" value="ECO:0007669"/>
    <property type="project" value="InterPro"/>
</dbReference>
<dbReference type="PANTHER" id="PTHR11361:SF99">
    <property type="entry name" value="DNA MISMATCH REPAIR PROTEIN"/>
    <property type="match status" value="1"/>
</dbReference>
<name>A0A6I6K520_9BACT</name>
<dbReference type="Proteomes" id="UP000428260">
    <property type="component" value="Chromosome"/>
</dbReference>
<keyword evidence="6" id="KW-1185">Reference proteome</keyword>
<dbReference type="GO" id="GO:0140664">
    <property type="term" value="F:ATP-dependent DNA damage sensor activity"/>
    <property type="evidence" value="ECO:0007669"/>
    <property type="project" value="InterPro"/>
</dbReference>
<evidence type="ECO:0000313" key="5">
    <source>
        <dbReference type="EMBL" id="QGY45104.1"/>
    </source>
</evidence>
<dbReference type="SMART" id="SM00534">
    <property type="entry name" value="MUTSac"/>
    <property type="match status" value="1"/>
</dbReference>
<dbReference type="Gene3D" id="1.10.1420.10">
    <property type="match status" value="1"/>
</dbReference>
<gene>
    <name evidence="5" type="ORF">GM418_15930</name>
</gene>
<dbReference type="InterPro" id="IPR027417">
    <property type="entry name" value="P-loop_NTPase"/>
</dbReference>
<dbReference type="GO" id="GO:0006298">
    <property type="term" value="P:mismatch repair"/>
    <property type="evidence" value="ECO:0007669"/>
    <property type="project" value="InterPro"/>
</dbReference>
<dbReference type="RefSeq" id="WP_158868057.1">
    <property type="nucleotide sequence ID" value="NZ_CP046401.1"/>
</dbReference>
<dbReference type="AlphaFoldDB" id="A0A6I6K520"/>
<dbReference type="PANTHER" id="PTHR11361">
    <property type="entry name" value="DNA MISMATCH REPAIR PROTEIN MUTS FAMILY MEMBER"/>
    <property type="match status" value="1"/>
</dbReference>
<dbReference type="KEGG" id="mcos:GM418_15930"/>
<dbReference type="GO" id="GO:0005829">
    <property type="term" value="C:cytosol"/>
    <property type="evidence" value="ECO:0007669"/>
    <property type="project" value="TreeGrafter"/>
</dbReference>
<protein>
    <recommendedName>
        <fullName evidence="4">DNA mismatch repair proteins mutS family domain-containing protein</fullName>
    </recommendedName>
</protein>
<evidence type="ECO:0000259" key="4">
    <source>
        <dbReference type="SMART" id="SM00534"/>
    </source>
</evidence>
<evidence type="ECO:0000256" key="1">
    <source>
        <dbReference type="ARBA" id="ARBA00022741"/>
    </source>
</evidence>
<dbReference type="InterPro" id="IPR045076">
    <property type="entry name" value="MutS"/>
</dbReference>
<dbReference type="SUPFAM" id="SSF52540">
    <property type="entry name" value="P-loop containing nucleoside triphosphate hydrolases"/>
    <property type="match status" value="1"/>
</dbReference>
<keyword evidence="2" id="KW-0067">ATP-binding</keyword>
<dbReference type="InterPro" id="IPR007696">
    <property type="entry name" value="DNA_mismatch_repair_MutS_core"/>
</dbReference>
<keyword evidence="3" id="KW-0238">DNA-binding</keyword>
<dbReference type="EMBL" id="CP046401">
    <property type="protein sequence ID" value="QGY45104.1"/>
    <property type="molecule type" value="Genomic_DNA"/>
</dbReference>
<evidence type="ECO:0000313" key="6">
    <source>
        <dbReference type="Proteomes" id="UP000428260"/>
    </source>
</evidence>
<reference evidence="5 6" key="1">
    <citation type="submission" date="2019-11" db="EMBL/GenBank/DDBJ databases">
        <authorList>
            <person name="Zheng R.K."/>
            <person name="Sun C.M."/>
        </authorList>
    </citation>
    <scope>NUCLEOTIDE SEQUENCE [LARGE SCALE GENOMIC DNA]</scope>
    <source>
        <strain evidence="5 6">WC007</strain>
    </source>
</reference>
<dbReference type="SUPFAM" id="SSF48334">
    <property type="entry name" value="DNA repair protein MutS, domain III"/>
    <property type="match status" value="1"/>
</dbReference>
<organism evidence="5 6">
    <name type="scientific">Maribellus comscasis</name>
    <dbReference type="NCBI Taxonomy" id="2681766"/>
    <lineage>
        <taxon>Bacteria</taxon>
        <taxon>Pseudomonadati</taxon>
        <taxon>Bacteroidota</taxon>
        <taxon>Bacteroidia</taxon>
        <taxon>Marinilabiliales</taxon>
        <taxon>Prolixibacteraceae</taxon>
        <taxon>Maribellus</taxon>
    </lineage>
</organism>